<keyword evidence="2" id="KW-1185">Reference proteome</keyword>
<dbReference type="EMBL" id="JANBPG010000018">
    <property type="protein sequence ID" value="KAJ1901715.1"/>
    <property type="molecule type" value="Genomic_DNA"/>
</dbReference>
<dbReference type="Proteomes" id="UP001150581">
    <property type="component" value="Unassembled WGS sequence"/>
</dbReference>
<reference evidence="1" key="1">
    <citation type="submission" date="2022-07" db="EMBL/GenBank/DDBJ databases">
        <title>Phylogenomic reconstructions and comparative analyses of Kickxellomycotina fungi.</title>
        <authorList>
            <person name="Reynolds N.K."/>
            <person name="Stajich J.E."/>
            <person name="Barry K."/>
            <person name="Grigoriev I.V."/>
            <person name="Crous P."/>
            <person name="Smith M.E."/>
        </authorList>
    </citation>
    <scope>NUCLEOTIDE SEQUENCE</scope>
    <source>
        <strain evidence="1">Benny 63K</strain>
    </source>
</reference>
<gene>
    <name evidence="1" type="ORF">LPJ66_000564</name>
</gene>
<organism evidence="1 2">
    <name type="scientific">Kickxella alabastrina</name>
    <dbReference type="NCBI Taxonomy" id="61397"/>
    <lineage>
        <taxon>Eukaryota</taxon>
        <taxon>Fungi</taxon>
        <taxon>Fungi incertae sedis</taxon>
        <taxon>Zoopagomycota</taxon>
        <taxon>Kickxellomycotina</taxon>
        <taxon>Kickxellomycetes</taxon>
        <taxon>Kickxellales</taxon>
        <taxon>Kickxellaceae</taxon>
        <taxon>Kickxella</taxon>
    </lineage>
</organism>
<evidence type="ECO:0000313" key="1">
    <source>
        <dbReference type="EMBL" id="KAJ1901715.1"/>
    </source>
</evidence>
<evidence type="ECO:0000313" key="2">
    <source>
        <dbReference type="Proteomes" id="UP001150581"/>
    </source>
</evidence>
<sequence>MSFNDLERGTYAAVVSQQSSSTANNNLSGSQSDEERTYKRTVQELSRKVFQVNANVANIRRLVGQLGSKQDSSRLRQDIHNKMEATRDLVKTTSSELKGLSEYQNSNPLRRRDRRLEQQKLTGDFQKVLEQFQSIQRVSAEITREFVDRAKHAVQAQNEYGDDYDEYTESNPLLGNHNNGNRQQQQQQLLQHRQVELSVLDNDIEFNTAIINEREAEITEIEQGIVELNEIFRDLGTIVTEQQSLLDNIETNVYNVHSDVQIASEELHSASEYQRRSNKTKCCIMLFVVVFFVVILLMALS</sequence>
<name>A0ACC1IVT6_9FUNG</name>
<accession>A0ACC1IVT6</accession>
<comment type="caution">
    <text evidence="1">The sequence shown here is derived from an EMBL/GenBank/DDBJ whole genome shotgun (WGS) entry which is preliminary data.</text>
</comment>
<protein>
    <submittedName>
        <fullName evidence="1">Uncharacterized protein</fullName>
    </submittedName>
</protein>
<proteinExistence type="predicted"/>